<reference evidence="3" key="1">
    <citation type="submission" date="2017-06" db="EMBL/GenBank/DDBJ databases">
        <authorList>
            <person name="Varghese N."/>
            <person name="Submissions S."/>
        </authorList>
    </citation>
    <scope>NUCLEOTIDE SEQUENCE [LARGE SCALE GENOMIC DNA]</scope>
    <source>
        <strain evidence="3">DSM 15668</strain>
    </source>
</reference>
<keyword evidence="3" id="KW-1185">Reference proteome</keyword>
<dbReference type="SUPFAM" id="SSF57997">
    <property type="entry name" value="Tropomyosin"/>
    <property type="match status" value="1"/>
</dbReference>
<dbReference type="EMBL" id="FZOB01000006">
    <property type="protein sequence ID" value="SNR77733.1"/>
    <property type="molecule type" value="Genomic_DNA"/>
</dbReference>
<feature type="region of interest" description="Disordered" evidence="1">
    <location>
        <begin position="90"/>
        <end position="116"/>
    </location>
</feature>
<dbReference type="RefSeq" id="WP_089323059.1">
    <property type="nucleotide sequence ID" value="NZ_FZOB01000006.1"/>
</dbReference>
<dbReference type="Gene3D" id="1.10.287.1490">
    <property type="match status" value="1"/>
</dbReference>
<sequence>MRRKLALSLLAVPILITASCGTKKEVKVTPQQQEETAMLEKKYKNLLDEIDTLKEKLAKVESEKKATQERITYLENQIAILESEKARLQEELQSMPSREELEQELQQLQAQVGGEQ</sequence>
<protein>
    <submittedName>
        <fullName evidence="2">Uncharacterized protein</fullName>
    </submittedName>
</protein>
<dbReference type="PROSITE" id="PS51257">
    <property type="entry name" value="PROKAR_LIPOPROTEIN"/>
    <property type="match status" value="1"/>
</dbReference>
<evidence type="ECO:0000313" key="2">
    <source>
        <dbReference type="EMBL" id="SNR77733.1"/>
    </source>
</evidence>
<dbReference type="OrthoDB" id="15551at2"/>
<evidence type="ECO:0000256" key="1">
    <source>
        <dbReference type="SAM" id="MobiDB-lite"/>
    </source>
</evidence>
<accession>A0A238Z4B9</accession>
<dbReference type="Proteomes" id="UP000198405">
    <property type="component" value="Unassembled WGS sequence"/>
</dbReference>
<evidence type="ECO:0000313" key="3">
    <source>
        <dbReference type="Proteomes" id="UP000198405"/>
    </source>
</evidence>
<proteinExistence type="predicted"/>
<organism evidence="2 3">
    <name type="scientific">Desulfurobacterium atlanticum</name>
    <dbReference type="NCBI Taxonomy" id="240169"/>
    <lineage>
        <taxon>Bacteria</taxon>
        <taxon>Pseudomonadati</taxon>
        <taxon>Aquificota</taxon>
        <taxon>Aquificia</taxon>
        <taxon>Desulfurobacteriales</taxon>
        <taxon>Desulfurobacteriaceae</taxon>
        <taxon>Desulfurobacterium</taxon>
    </lineage>
</organism>
<name>A0A238Z4B9_9BACT</name>
<dbReference type="AlphaFoldDB" id="A0A238Z4B9"/>
<gene>
    <name evidence="2" type="ORF">SAMN06265340_10624</name>
</gene>